<organism evidence="2 3">
    <name type="scientific">Phialophora macrospora</name>
    <dbReference type="NCBI Taxonomy" id="1851006"/>
    <lineage>
        <taxon>Eukaryota</taxon>
        <taxon>Fungi</taxon>
        <taxon>Dikarya</taxon>
        <taxon>Ascomycota</taxon>
        <taxon>Pezizomycotina</taxon>
        <taxon>Eurotiomycetes</taxon>
        <taxon>Chaetothyriomycetidae</taxon>
        <taxon>Chaetothyriales</taxon>
        <taxon>Herpotrichiellaceae</taxon>
        <taxon>Phialophora</taxon>
    </lineage>
</organism>
<protein>
    <submittedName>
        <fullName evidence="2">Uncharacterized protein</fullName>
    </submittedName>
</protein>
<feature type="compositionally biased region" description="Basic and acidic residues" evidence="1">
    <location>
        <begin position="554"/>
        <end position="563"/>
    </location>
</feature>
<evidence type="ECO:0000313" key="3">
    <source>
        <dbReference type="Proteomes" id="UP000054266"/>
    </source>
</evidence>
<name>A0A0D2FQR0_9EURO</name>
<dbReference type="Proteomes" id="UP000054266">
    <property type="component" value="Unassembled WGS sequence"/>
</dbReference>
<keyword evidence="3" id="KW-1185">Reference proteome</keyword>
<gene>
    <name evidence="2" type="ORF">PV04_02928</name>
</gene>
<accession>A0A0D2FQR0</accession>
<feature type="compositionally biased region" description="Basic residues" evidence="1">
    <location>
        <begin position="569"/>
        <end position="580"/>
    </location>
</feature>
<evidence type="ECO:0000313" key="2">
    <source>
        <dbReference type="EMBL" id="KIW70683.1"/>
    </source>
</evidence>
<dbReference type="AlphaFoldDB" id="A0A0D2FQR0"/>
<dbReference type="EMBL" id="KN846957">
    <property type="protein sequence ID" value="KIW70683.1"/>
    <property type="molecule type" value="Genomic_DNA"/>
</dbReference>
<dbReference type="STRING" id="5601.A0A0D2FQR0"/>
<reference evidence="2 3" key="1">
    <citation type="submission" date="2015-01" db="EMBL/GenBank/DDBJ databases">
        <title>The Genome Sequence of Capronia semiimmersa CBS27337.</title>
        <authorList>
            <consortium name="The Broad Institute Genomics Platform"/>
            <person name="Cuomo C."/>
            <person name="de Hoog S."/>
            <person name="Gorbushina A."/>
            <person name="Stielow B."/>
            <person name="Teixiera M."/>
            <person name="Abouelleil A."/>
            <person name="Chapman S.B."/>
            <person name="Priest M."/>
            <person name="Young S.K."/>
            <person name="Wortman J."/>
            <person name="Nusbaum C."/>
            <person name="Birren B."/>
        </authorList>
    </citation>
    <scope>NUCLEOTIDE SEQUENCE [LARGE SCALE GENOMIC DNA]</scope>
    <source>
        <strain evidence="2 3">CBS 27337</strain>
    </source>
</reference>
<proteinExistence type="predicted"/>
<evidence type="ECO:0000256" key="1">
    <source>
        <dbReference type="SAM" id="MobiDB-lite"/>
    </source>
</evidence>
<feature type="region of interest" description="Disordered" evidence="1">
    <location>
        <begin position="552"/>
        <end position="580"/>
    </location>
</feature>
<sequence>MSKPVEDGSAARKKWAEYREAHKKRWKEMTADKAKLRENSPRIVDAWFKPGDVDMRSFSGTEEELEYAIEQLYANDGRDFNPTMQYPPSILLSYGKDYALHARGIYYRKRFSEDLVVSGRKIWTPSLPEDEGQTKKMLAAVHARAWTVASHARSNERVVKSEYAWEADAWSDVFGDLRDDPGLAIDKYEYVALRPDTDVVTCHLTGTSTLVRRIPDATFGLATTTDRDSVLPTWTPVLQSDRLEQLMLHPEYGLISDPRRLDTDLCFPFMVYEAKGWSGDCRVARRQACEAAAVYLDMLDDLARQPGEAGSPRPYQTKTSHHYQVFVLTSFGAYWHLLVGYRRPRLPTEHAGKCGMSETVYIFQKIWSGHVTDFLFAAELLWLIDQIHHWAMTEYRTFVLKHLRPWHKDCEEIYLCGWGRSHFTVFADAKRKRGPDETEELTVPSWVADLDDPYKSGFQQRAKLSIYKAFQKEHLVEGKYELTCLTDGCAFQCWSEQSFLNHKRRVHGRGDRELAQLRWYFQEKRTEDSIRARQERGVMATGFRWPGCIGNPLYEKRKADPKDGGSNNRSKRRKGPSRAA</sequence>
<dbReference type="HOGENOM" id="CLU_013861_0_0_1"/>